<feature type="compositionally biased region" description="Basic and acidic residues" evidence="13">
    <location>
        <begin position="620"/>
        <end position="633"/>
    </location>
</feature>
<dbReference type="HOGENOM" id="CLU_005952_1_0_1"/>
<dbReference type="InParanoid" id="A0A061EJT6"/>
<dbReference type="Gene3D" id="3.90.70.10">
    <property type="entry name" value="Cysteine proteinases"/>
    <property type="match status" value="3"/>
</dbReference>
<keyword evidence="17" id="KW-1185">Reference proteome</keyword>
<dbReference type="EMBL" id="CM001882">
    <property type="protein sequence ID" value="EOY05279.1"/>
    <property type="molecule type" value="Genomic_DNA"/>
</dbReference>
<dbReference type="InterPro" id="IPR028889">
    <property type="entry name" value="USP"/>
</dbReference>
<dbReference type="Gramene" id="EOY05280">
    <property type="protein sequence ID" value="EOY05280"/>
    <property type="gene ID" value="TCM_020316"/>
</dbReference>
<evidence type="ECO:0000259" key="14">
    <source>
        <dbReference type="PROSITE" id="PS50235"/>
    </source>
</evidence>
<dbReference type="InterPro" id="IPR013083">
    <property type="entry name" value="Znf_RING/FYVE/PHD"/>
</dbReference>
<dbReference type="Proteomes" id="UP000026915">
    <property type="component" value="Chromosome 4"/>
</dbReference>
<feature type="compositionally biased region" description="Basic and acidic residues" evidence="13">
    <location>
        <begin position="78"/>
        <end position="87"/>
    </location>
</feature>
<comment type="function">
    <text evidence="11">Recognizes and hydrolyzes the peptide bond at the C-terminal Gly of ubiquitin. Involved in the processing of poly-ubiquitin precursors as well as that of ubiquitinated proteins. Is involved in resistance to the arginine analog canavanine (CAN).</text>
</comment>
<dbReference type="GO" id="GO:0006508">
    <property type="term" value="P:proteolysis"/>
    <property type="evidence" value="ECO:0007669"/>
    <property type="project" value="UniProtKB-KW"/>
</dbReference>
<keyword evidence="8 16" id="KW-0378">Hydrolase</keyword>
<dbReference type="InterPro" id="IPR050164">
    <property type="entry name" value="Peptidase_C19"/>
</dbReference>
<evidence type="ECO:0000256" key="12">
    <source>
        <dbReference type="PROSITE-ProRule" id="PRU00502"/>
    </source>
</evidence>
<evidence type="ECO:0000256" key="3">
    <source>
        <dbReference type="ARBA" id="ARBA00012759"/>
    </source>
</evidence>
<feature type="compositionally biased region" description="Polar residues" evidence="13">
    <location>
        <begin position="743"/>
        <end position="758"/>
    </location>
</feature>
<dbReference type="GO" id="GO:0008270">
    <property type="term" value="F:zinc ion binding"/>
    <property type="evidence" value="ECO:0007669"/>
    <property type="project" value="UniProtKB-KW"/>
</dbReference>
<dbReference type="GO" id="GO:0031647">
    <property type="term" value="P:regulation of protein stability"/>
    <property type="evidence" value="ECO:0000318"/>
    <property type="project" value="GO_Central"/>
</dbReference>
<dbReference type="InterPro" id="IPR001394">
    <property type="entry name" value="Peptidase_C19_UCH"/>
</dbReference>
<feature type="domain" description="UBP-type" evidence="15">
    <location>
        <begin position="49"/>
        <end position="186"/>
    </location>
</feature>
<feature type="region of interest" description="Disordered" evidence="13">
    <location>
        <begin position="620"/>
        <end position="644"/>
    </location>
</feature>
<gene>
    <name evidence="16" type="ORF">TCM_020316</name>
</gene>
<keyword evidence="7" id="KW-0833">Ubl conjugation pathway</keyword>
<dbReference type="FunFam" id="3.30.40.10:FF:000900">
    <property type="entry name" value="Ubiquitinyl hydrolase 1"/>
    <property type="match status" value="1"/>
</dbReference>
<dbReference type="PANTHER" id="PTHR24006:SF781">
    <property type="entry name" value="LD34905P"/>
    <property type="match status" value="1"/>
</dbReference>
<evidence type="ECO:0000256" key="4">
    <source>
        <dbReference type="ARBA" id="ARBA00022670"/>
    </source>
</evidence>
<dbReference type="AlphaFoldDB" id="A0A061EJT6"/>
<feature type="region of interest" description="Disordered" evidence="13">
    <location>
        <begin position="78"/>
        <end position="103"/>
    </location>
</feature>
<dbReference type="GO" id="GO:0016579">
    <property type="term" value="P:protein deubiquitination"/>
    <property type="evidence" value="ECO:0007669"/>
    <property type="project" value="InterPro"/>
</dbReference>
<dbReference type="PROSITE" id="PS00973">
    <property type="entry name" value="USP_2"/>
    <property type="match status" value="1"/>
</dbReference>
<keyword evidence="9" id="KW-0788">Thiol protease</keyword>
<dbReference type="Pfam" id="PF02148">
    <property type="entry name" value="zf-UBP"/>
    <property type="match status" value="1"/>
</dbReference>
<evidence type="ECO:0000256" key="10">
    <source>
        <dbReference type="ARBA" id="ARBA00022833"/>
    </source>
</evidence>
<dbReference type="Pfam" id="PF00443">
    <property type="entry name" value="UCH"/>
    <property type="match status" value="1"/>
</dbReference>
<evidence type="ECO:0000313" key="16">
    <source>
        <dbReference type="EMBL" id="EOY05280.1"/>
    </source>
</evidence>
<evidence type="ECO:0000256" key="1">
    <source>
        <dbReference type="ARBA" id="ARBA00000707"/>
    </source>
</evidence>
<keyword evidence="5" id="KW-0479">Metal-binding</keyword>
<dbReference type="SUPFAM" id="SSF54001">
    <property type="entry name" value="Cysteine proteinases"/>
    <property type="match status" value="1"/>
</dbReference>
<sequence>MGKRVKKNRRVPPKEKKVVAAQSPKVIPQENNASFEKVDDGVAVVKERKSCPHLDKGIYLDKLLAKLRSSGPIRCEDCREGGNDRRGSKGKGKHGKKKGSASVDSKSESKAIWVCLECGHFVCAGVGLPTASTTHAIRHIRQTRHHLMIQWDNPQLRWCFACSTFIPVEKTEENVENKDALSEVVKLIKERSSEPPAADVENVWFGSGSVTNAIKSEGTISNGLDEKSGYMVRGLVNLGNTCFFNSVMQNLLALDRLRDYFLNLDASGGQLTISLKKLFAETKPEMGLKNAINPKPFFGCICAKAPQFRGYQQHDSHELLRCLLDGLYTEELALKKHINASINDVVSANQDLTFVDAVFGGQISSTLCCEECGHSSTVYEPFLDLSLPVPTKKTPSKKAQPVSRAKKTKLPPKKVGRARGKVNKDVDRSPAQGVTTSLPSSESPGLGHMVVPQTETMVASSSDSLLSGAVGTSAEANELSSASQNLLAVAASENEQVMENAVKENTGAADDFAWMDYLVMENTLQENAAGADGFTWMDYLEPGTIAVENDLISQNNDISFFQDSEDKNLVLNEALAESSQVSLLEGEPNWKPHDSSGNLQEEELPLLVQDSEVLLLPYKEESTSSKESVRENEASSSNVGHGQEEVEFDGFGDMFNEPEIAEGPSIGPSLANEVAETGFLAGNISDSDPDEVDDSDSPVSVESCLAHFIKPELLSDDNAWNCENCAKILRSQKLESKKKQTKMSKNLTNGGETQSQCEPPSLDKEFPCPNGVRTISNGDISNSGESLVLHNKITDSLKQNGIKLEIGQTGELNSVVSKSEEGKSEIEDASLMKSGSSVSSKSCGQEESGGIQPVDSCNVENHSDNDKFQQSNSQMAENCQSGESEDEEIDSKNVKVKRNATKRVLINKAPPILTIHLKRFSQDARGRLSKLNGHVNFRETIDLRPYVDARCEDIDNCIYHLMGVVEHSGTMRGGHYIAYVRGGEKRKGKAETEYVSSPWYYVSDHYVRQVSLEEVLRCEAYILFYEKI</sequence>
<feature type="region of interest" description="Disordered" evidence="13">
    <location>
        <begin position="812"/>
        <end position="893"/>
    </location>
</feature>
<name>A0A061EJT6_THECC</name>
<evidence type="ECO:0000256" key="2">
    <source>
        <dbReference type="ARBA" id="ARBA00009085"/>
    </source>
</evidence>
<dbReference type="FunCoup" id="A0A061EJT6">
    <property type="interactions" value="2333"/>
</dbReference>
<dbReference type="GO" id="GO:0005634">
    <property type="term" value="C:nucleus"/>
    <property type="evidence" value="ECO:0000318"/>
    <property type="project" value="GO_Central"/>
</dbReference>
<evidence type="ECO:0000313" key="17">
    <source>
        <dbReference type="Proteomes" id="UP000026915"/>
    </source>
</evidence>
<evidence type="ECO:0000256" key="6">
    <source>
        <dbReference type="ARBA" id="ARBA00022771"/>
    </source>
</evidence>
<accession>A0A061EJT6</accession>
<evidence type="ECO:0000256" key="9">
    <source>
        <dbReference type="ARBA" id="ARBA00022807"/>
    </source>
</evidence>
<dbReference type="Gramene" id="EOY05279">
    <property type="protein sequence ID" value="EOY05279"/>
    <property type="gene ID" value="TCM_020316"/>
</dbReference>
<dbReference type="GO" id="GO:0004843">
    <property type="term" value="F:cysteine-type deubiquitinase activity"/>
    <property type="evidence" value="ECO:0000318"/>
    <property type="project" value="GO_Central"/>
</dbReference>
<organism evidence="16 17">
    <name type="scientific">Theobroma cacao</name>
    <name type="common">Cacao</name>
    <name type="synonym">Cocoa</name>
    <dbReference type="NCBI Taxonomy" id="3641"/>
    <lineage>
        <taxon>Eukaryota</taxon>
        <taxon>Viridiplantae</taxon>
        <taxon>Streptophyta</taxon>
        <taxon>Embryophyta</taxon>
        <taxon>Tracheophyta</taxon>
        <taxon>Spermatophyta</taxon>
        <taxon>Magnoliopsida</taxon>
        <taxon>eudicotyledons</taxon>
        <taxon>Gunneridae</taxon>
        <taxon>Pentapetalae</taxon>
        <taxon>rosids</taxon>
        <taxon>malvids</taxon>
        <taxon>Malvales</taxon>
        <taxon>Malvaceae</taxon>
        <taxon>Byttnerioideae</taxon>
        <taxon>Theobroma</taxon>
    </lineage>
</organism>
<proteinExistence type="inferred from homology"/>
<dbReference type="PROSITE" id="PS50271">
    <property type="entry name" value="ZF_UBP"/>
    <property type="match status" value="1"/>
</dbReference>
<feature type="compositionally biased region" description="Polar residues" evidence="13">
    <location>
        <begin position="868"/>
        <end position="882"/>
    </location>
</feature>
<dbReference type="InterPro" id="IPR038765">
    <property type="entry name" value="Papain-like_cys_pep_sf"/>
</dbReference>
<dbReference type="Gene3D" id="3.30.40.10">
    <property type="entry name" value="Zinc/RING finger domain, C3HC4 (zinc finger)"/>
    <property type="match status" value="1"/>
</dbReference>
<dbReference type="PROSITE" id="PS50235">
    <property type="entry name" value="USP_3"/>
    <property type="match status" value="1"/>
</dbReference>
<comment type="catalytic activity">
    <reaction evidence="1">
        <text>Thiol-dependent hydrolysis of ester, thioester, amide, peptide and isopeptide bonds formed by the C-terminal Gly of ubiquitin (a 76-residue protein attached to proteins as an intracellular targeting signal).</text>
        <dbReference type="EC" id="3.4.19.12"/>
    </reaction>
</comment>
<feature type="region of interest" description="Disordered" evidence="13">
    <location>
        <begin position="736"/>
        <end position="770"/>
    </location>
</feature>
<evidence type="ECO:0000259" key="15">
    <source>
        <dbReference type="PROSITE" id="PS50271"/>
    </source>
</evidence>
<dbReference type="STRING" id="3641.A0A061EJT6"/>
<feature type="compositionally biased region" description="Basic residues" evidence="13">
    <location>
        <begin position="88"/>
        <end position="99"/>
    </location>
</feature>
<dbReference type="InterPro" id="IPR001607">
    <property type="entry name" value="Znf_UBP"/>
</dbReference>
<keyword evidence="4" id="KW-0645">Protease</keyword>
<dbReference type="InterPro" id="IPR018200">
    <property type="entry name" value="USP_CS"/>
</dbReference>
<dbReference type="EC" id="3.4.19.12" evidence="3"/>
<dbReference type="EMBL" id="CM001882">
    <property type="protein sequence ID" value="EOY05280.1"/>
    <property type="molecule type" value="Genomic_DNA"/>
</dbReference>
<keyword evidence="6 12" id="KW-0863">Zinc-finger</keyword>
<dbReference type="PROSITE" id="PS00972">
    <property type="entry name" value="USP_1"/>
    <property type="match status" value="1"/>
</dbReference>
<dbReference type="PANTHER" id="PTHR24006">
    <property type="entry name" value="UBIQUITIN CARBOXYL-TERMINAL HYDROLASE"/>
    <property type="match status" value="1"/>
</dbReference>
<evidence type="ECO:0000256" key="11">
    <source>
        <dbReference type="ARBA" id="ARBA00058678"/>
    </source>
</evidence>
<comment type="similarity">
    <text evidence="2">Belongs to the peptidase C19 family.</text>
</comment>
<feature type="compositionally biased region" description="Basic residues" evidence="13">
    <location>
        <begin position="404"/>
        <end position="421"/>
    </location>
</feature>
<feature type="region of interest" description="Disordered" evidence="13">
    <location>
        <begin position="390"/>
        <end position="446"/>
    </location>
</feature>
<feature type="compositionally biased region" description="Basic residues" evidence="13">
    <location>
        <begin position="1"/>
        <end position="11"/>
    </location>
</feature>
<dbReference type="SMART" id="SM00290">
    <property type="entry name" value="ZnF_UBP"/>
    <property type="match status" value="1"/>
</dbReference>
<protein>
    <recommendedName>
        <fullName evidence="3">ubiquitinyl hydrolase 1</fullName>
        <ecNumber evidence="3">3.4.19.12</ecNumber>
    </recommendedName>
</protein>
<feature type="region of interest" description="Disordered" evidence="13">
    <location>
        <begin position="1"/>
        <end position="25"/>
    </location>
</feature>
<feature type="compositionally biased region" description="Low complexity" evidence="13">
    <location>
        <begin position="831"/>
        <end position="848"/>
    </location>
</feature>
<evidence type="ECO:0000256" key="13">
    <source>
        <dbReference type="SAM" id="MobiDB-lite"/>
    </source>
</evidence>
<dbReference type="SUPFAM" id="SSF57850">
    <property type="entry name" value="RING/U-box"/>
    <property type="match status" value="1"/>
</dbReference>
<keyword evidence="10" id="KW-0862">Zinc</keyword>
<reference evidence="16 17" key="1">
    <citation type="journal article" date="2013" name="Genome Biol.">
        <title>The genome sequence of the most widely cultivated cacao type and its use to identify candidate genes regulating pod color.</title>
        <authorList>
            <person name="Motamayor J.C."/>
            <person name="Mockaitis K."/>
            <person name="Schmutz J."/>
            <person name="Haiminen N."/>
            <person name="Iii D.L."/>
            <person name="Cornejo O."/>
            <person name="Findley S.D."/>
            <person name="Zheng P."/>
            <person name="Utro F."/>
            <person name="Royaert S."/>
            <person name="Saski C."/>
            <person name="Jenkins J."/>
            <person name="Podicheti R."/>
            <person name="Zhao M."/>
            <person name="Scheffler B.E."/>
            <person name="Stack J.C."/>
            <person name="Feltus F.A."/>
            <person name="Mustiga G.M."/>
            <person name="Amores F."/>
            <person name="Phillips W."/>
            <person name="Marelli J.P."/>
            <person name="May G.D."/>
            <person name="Shapiro H."/>
            <person name="Ma J."/>
            <person name="Bustamante C.D."/>
            <person name="Schnell R.J."/>
            <person name="Main D."/>
            <person name="Gilbert D."/>
            <person name="Parida L."/>
            <person name="Kuhn D.N."/>
        </authorList>
    </citation>
    <scope>NUCLEOTIDE SEQUENCE [LARGE SCALE GENOMIC DNA]</scope>
    <source>
        <strain evidence="17">cv. Matina 1-6</strain>
    </source>
</reference>
<dbReference type="eggNOG" id="KOG1873">
    <property type="taxonomic scope" value="Eukaryota"/>
</dbReference>
<evidence type="ECO:0000256" key="8">
    <source>
        <dbReference type="ARBA" id="ARBA00022801"/>
    </source>
</evidence>
<feature type="domain" description="USP" evidence="14">
    <location>
        <begin position="233"/>
        <end position="1028"/>
    </location>
</feature>
<feature type="compositionally biased region" description="Polar residues" evidence="13">
    <location>
        <begin position="432"/>
        <end position="443"/>
    </location>
</feature>
<dbReference type="GO" id="GO:0005829">
    <property type="term" value="C:cytosol"/>
    <property type="evidence" value="ECO:0000318"/>
    <property type="project" value="GO_Central"/>
</dbReference>
<evidence type="ECO:0000256" key="7">
    <source>
        <dbReference type="ARBA" id="ARBA00022786"/>
    </source>
</evidence>
<evidence type="ECO:0000256" key="5">
    <source>
        <dbReference type="ARBA" id="ARBA00022723"/>
    </source>
</evidence>
<dbReference type="OMA" id="AVGQWVY"/>